<dbReference type="Gene3D" id="3.30.560.10">
    <property type="entry name" value="Glucose Oxidase, domain 3"/>
    <property type="match status" value="1"/>
</dbReference>
<gene>
    <name evidence="6" type="ORF">AB675_6783</name>
</gene>
<sequence length="563" mass="60629">MGFIDTNGVNGHTNGTNGTNGVNGHHLSAHISADEFTKQDFDYVICGGGTAGLTIAARLTEDPNVKVGVIEAGKLRLDDPLVDIPTAFLQMLGNPDYDWMYKTVPQGANKDKIHHIPRGKLVGGSSGINYMMYVRGSLQDYDDWAELSGDPSWGSKEMSHYMRRRAPCTEGFVRTGFNDNSLPIEDIVIQAADEVCGLSKKPTDPWSGDHIGFFNTMGSIARTGPNRGKRSYAARGAFEANSHRPNLKLVSESTVARVVLENKRATGVEFINNGQKHTVKANREVIICGGVFGSPQILELSGVGDPKVLEAAGVECLVDLPSVGTDFQDHQIIIVGHQLKEGQMSGDSIYKPQIMEMAQKAYAETQGGPLSNISAIQGFFPVKPLLEPGELDEFERLIKETKVESDFQRKQLDQVLRQVKSDTSANLQFVLIPASGNPNGVDDQSKLFPPPKEGSPDGITLCVCVQYGASRGRIHIKSSDPFEHPTIDPGYISHPADHILLSAALDSKLRVKGVQGLRVADASAFANNVSGNIVSSVYAIAEKAADIIKADHASSGKLGKVAA</sequence>
<evidence type="ECO:0000256" key="1">
    <source>
        <dbReference type="ARBA" id="ARBA00010790"/>
    </source>
</evidence>
<dbReference type="GeneID" id="28738979"/>
<evidence type="ECO:0000256" key="2">
    <source>
        <dbReference type="PIRSR" id="PIRSR000137-2"/>
    </source>
</evidence>
<dbReference type="VEuPathDB" id="FungiDB:AB675_6783"/>
<evidence type="ECO:0000313" key="7">
    <source>
        <dbReference type="Proteomes" id="UP000038010"/>
    </source>
</evidence>
<evidence type="ECO:0000259" key="5">
    <source>
        <dbReference type="PROSITE" id="PS00623"/>
    </source>
</evidence>
<dbReference type="Proteomes" id="UP000038010">
    <property type="component" value="Unassembled WGS sequence"/>
</dbReference>
<protein>
    <submittedName>
        <fullName evidence="6">Oxygen-dependent choline dehydrogenase</fullName>
    </submittedName>
</protein>
<dbReference type="GO" id="GO:0016614">
    <property type="term" value="F:oxidoreductase activity, acting on CH-OH group of donors"/>
    <property type="evidence" value="ECO:0007669"/>
    <property type="project" value="InterPro"/>
</dbReference>
<dbReference type="RefSeq" id="XP_018003238.1">
    <property type="nucleotide sequence ID" value="XM_018147099.1"/>
</dbReference>
<feature type="binding site" evidence="2">
    <location>
        <position position="255"/>
    </location>
    <ligand>
        <name>FAD</name>
        <dbReference type="ChEBI" id="CHEBI:57692"/>
    </ligand>
</feature>
<dbReference type="GO" id="GO:0050660">
    <property type="term" value="F:flavin adenine dinucleotide binding"/>
    <property type="evidence" value="ECO:0007669"/>
    <property type="project" value="InterPro"/>
</dbReference>
<evidence type="ECO:0000256" key="3">
    <source>
        <dbReference type="RuleBase" id="RU003968"/>
    </source>
</evidence>
<feature type="domain" description="Glucose-methanol-choline oxidoreductase N-terminal" evidence="5">
    <location>
        <begin position="119"/>
        <end position="142"/>
    </location>
</feature>
<keyword evidence="3" id="KW-0285">Flavoprotein</keyword>
<dbReference type="Pfam" id="PF05199">
    <property type="entry name" value="GMC_oxred_C"/>
    <property type="match status" value="1"/>
</dbReference>
<dbReference type="PIRSF" id="PIRSF000137">
    <property type="entry name" value="Alcohol_oxidase"/>
    <property type="match status" value="1"/>
</dbReference>
<dbReference type="AlphaFoldDB" id="A0A0N1HEJ8"/>
<keyword evidence="7" id="KW-1185">Reference proteome</keyword>
<accession>A0A0N1HEJ8</accession>
<organism evidence="6 7">
    <name type="scientific">Cyphellophora attinorum</name>
    <dbReference type="NCBI Taxonomy" id="1664694"/>
    <lineage>
        <taxon>Eukaryota</taxon>
        <taxon>Fungi</taxon>
        <taxon>Dikarya</taxon>
        <taxon>Ascomycota</taxon>
        <taxon>Pezizomycotina</taxon>
        <taxon>Eurotiomycetes</taxon>
        <taxon>Chaetothyriomycetidae</taxon>
        <taxon>Chaetothyriales</taxon>
        <taxon>Cyphellophoraceae</taxon>
        <taxon>Cyphellophora</taxon>
    </lineage>
</organism>
<comment type="caution">
    <text evidence="6">The sequence shown here is derived from an EMBL/GenBank/DDBJ whole genome shotgun (WGS) entry which is preliminary data.</text>
</comment>
<dbReference type="SUPFAM" id="SSF51905">
    <property type="entry name" value="FAD/NAD(P)-binding domain"/>
    <property type="match status" value="1"/>
</dbReference>
<dbReference type="InterPro" id="IPR036188">
    <property type="entry name" value="FAD/NAD-bd_sf"/>
</dbReference>
<reference evidence="6 7" key="1">
    <citation type="submission" date="2015-06" db="EMBL/GenBank/DDBJ databases">
        <title>Draft genome of the ant-associated black yeast Phialophora attae CBS 131958.</title>
        <authorList>
            <person name="Moreno L.F."/>
            <person name="Stielow B.J."/>
            <person name="de Hoog S."/>
            <person name="Vicente V.A."/>
            <person name="Weiss V.A."/>
            <person name="de Vries M."/>
            <person name="Cruz L.M."/>
            <person name="Souza E.M."/>
        </authorList>
    </citation>
    <scope>NUCLEOTIDE SEQUENCE [LARGE SCALE GENOMIC DNA]</scope>
    <source>
        <strain evidence="6 7">CBS 131958</strain>
    </source>
</reference>
<dbReference type="OrthoDB" id="269227at2759"/>
<dbReference type="STRING" id="1664694.A0A0N1HEJ8"/>
<name>A0A0N1HEJ8_9EURO</name>
<feature type="region of interest" description="Disordered" evidence="4">
    <location>
        <begin position="1"/>
        <end position="21"/>
    </location>
</feature>
<evidence type="ECO:0000256" key="4">
    <source>
        <dbReference type="SAM" id="MobiDB-lite"/>
    </source>
</evidence>
<proteinExistence type="inferred from homology"/>
<dbReference type="InterPro" id="IPR000172">
    <property type="entry name" value="GMC_OxRdtase_N"/>
</dbReference>
<dbReference type="SUPFAM" id="SSF54373">
    <property type="entry name" value="FAD-linked reductases, C-terminal domain"/>
    <property type="match status" value="1"/>
</dbReference>
<dbReference type="PANTHER" id="PTHR11552">
    <property type="entry name" value="GLUCOSE-METHANOL-CHOLINE GMC OXIDOREDUCTASE"/>
    <property type="match status" value="1"/>
</dbReference>
<comment type="similarity">
    <text evidence="1 3">Belongs to the GMC oxidoreductase family.</text>
</comment>
<dbReference type="InterPro" id="IPR007867">
    <property type="entry name" value="GMC_OxRtase_C"/>
</dbReference>
<dbReference type="EMBL" id="LFJN01000005">
    <property type="protein sequence ID" value="KPI43275.1"/>
    <property type="molecule type" value="Genomic_DNA"/>
</dbReference>
<evidence type="ECO:0000313" key="6">
    <source>
        <dbReference type="EMBL" id="KPI43275.1"/>
    </source>
</evidence>
<dbReference type="PROSITE" id="PS00623">
    <property type="entry name" value="GMC_OXRED_1"/>
    <property type="match status" value="1"/>
</dbReference>
<comment type="cofactor">
    <cofactor evidence="2">
        <name>FAD</name>
        <dbReference type="ChEBI" id="CHEBI:57692"/>
    </cofactor>
</comment>
<dbReference type="Pfam" id="PF00732">
    <property type="entry name" value="GMC_oxred_N"/>
    <property type="match status" value="1"/>
</dbReference>
<dbReference type="Gene3D" id="3.50.50.60">
    <property type="entry name" value="FAD/NAD(P)-binding domain"/>
    <property type="match status" value="2"/>
</dbReference>
<dbReference type="PANTHER" id="PTHR11552:SF210">
    <property type="entry name" value="GLUCOSE-METHANOL-CHOLINE OXIDOREDUCTASE N-TERMINAL DOMAIN-CONTAINING PROTEIN-RELATED"/>
    <property type="match status" value="1"/>
</dbReference>
<dbReference type="InterPro" id="IPR012132">
    <property type="entry name" value="GMC_OxRdtase"/>
</dbReference>
<keyword evidence="2 3" id="KW-0274">FAD</keyword>